<gene>
    <name evidence="9" type="ORF">VJ786_04115</name>
</gene>
<keyword evidence="4 7" id="KW-0812">Transmembrane</keyword>
<dbReference type="RefSeq" id="WP_167554328.1">
    <property type="nucleotide sequence ID" value="NZ_JAYLLN010000005.1"/>
</dbReference>
<dbReference type="InterPro" id="IPR012910">
    <property type="entry name" value="Plug_dom"/>
</dbReference>
<evidence type="ECO:0000256" key="4">
    <source>
        <dbReference type="ARBA" id="ARBA00022692"/>
    </source>
</evidence>
<evidence type="ECO:0000259" key="8">
    <source>
        <dbReference type="Pfam" id="PF07715"/>
    </source>
</evidence>
<keyword evidence="3 7" id="KW-1134">Transmembrane beta strand</keyword>
<accession>A0ABU8I3I3</accession>
<dbReference type="PROSITE" id="PS52016">
    <property type="entry name" value="TONB_DEPENDENT_REC_3"/>
    <property type="match status" value="1"/>
</dbReference>
<proteinExistence type="inferred from homology"/>
<evidence type="ECO:0000256" key="3">
    <source>
        <dbReference type="ARBA" id="ARBA00022452"/>
    </source>
</evidence>
<evidence type="ECO:0000256" key="1">
    <source>
        <dbReference type="ARBA" id="ARBA00004571"/>
    </source>
</evidence>
<keyword evidence="10" id="KW-1185">Reference proteome</keyword>
<dbReference type="InterPro" id="IPR008969">
    <property type="entry name" value="CarboxyPept-like_regulatory"/>
</dbReference>
<dbReference type="NCBIfam" id="TIGR04056">
    <property type="entry name" value="OMP_RagA_SusC"/>
    <property type="match status" value="1"/>
</dbReference>
<keyword evidence="2 7" id="KW-0813">Transport</keyword>
<sequence length="1114" mass="124110">MSSKLNAGAKISASTLQNTISGTVVDAGTNQPIAGATVTVKGKSTAASTNDQGRFTIQAAGNETLIVRFLGYNEQEVAVNNRSTFTVRLSSSEKQIEEVTVVATGYQTLDRKFFTGASTKVSAKDAERAGVPDISRMLEGQVAGVSVQNVSGTFGAAPKIRVRGATSLSGDNKPLWVIDGIILEDVVNISNEALSTGDMSTLLGSSVAGLNPDDIESFNVLRDAAATAMYGARAMNGVIVVNTKKGRKGDGKPLVSYTGNFTTYQKPSYADFDIMSSYDQMAVMIELKNKGYFQIPSASRGANGGVFYKMYNMLYDYDPNTGTFALKNDAQSQIDFLSRYANANTDWFDLLFQSKIMQEHSLSVSSGTEKSQNYSSVSFLNDPGMTIGNNVKRFTGNFRSNYKFSDKLTGELIGNGSIRDQSAPGSQNVQSDPVYGSYYRGYDINPYNYALSTSRLITPFDENGRREYFVRDYAPFNILTEMENNYAKLSMIDFKVQGGLKYEFIKDLTYSINGAFRYTKSESELFLKEGSNYVQSFKAMDDATIVGSNGRLYKDPDFPNNPAVSVLPDGGFYNITGDNMKFYYFRQDLEYDKEFNEDHSLNVFASMEMKTTDRQAKFFDGVGYQYENGGLVSPYYKYFKEAREEGKPYFGMGYNADRWVGYSMRAAYSYKEKYRFNATGRYDGSNKMGKSRTARWLPTWNISGAWDIDQETFWPTNDYLSAFSVRATYGLVASMGNATNSSAVFYNQIARRREIVDQEVLTYISSLENSELTWEKMKEFNLGFDLGLLSNKIDLNVDLYQRKNYDLLGSVQTSGIDGQFTKIANYADMESKGIELTIAGNPISNENFRWRTRFNFGYNTNKITNLDINPNIWRAVSNTGGAVEGYSQRSLFSIQFDGLNPTYGFPTFIGTDGLKTSYISLQSQTLDYLKYEGPVEPTFTGGFYNQLSYKGFNLTGLFTFSAGNKLRLRPTIYASYNDMSVMTKDMLNRWIMPGDENFTSIPALLDPISNTNITNSTGGQVSAQYPYNAYNYSTERVVDGGYLKLKQVTLGYSIPQRWLSSTKLANASLNLVGNNLWTIIADERLRGQDPEFYASGGVALPTLRQFTLSLKVGF</sequence>
<dbReference type="Pfam" id="PF07715">
    <property type="entry name" value="Plug"/>
    <property type="match status" value="1"/>
</dbReference>
<evidence type="ECO:0000256" key="5">
    <source>
        <dbReference type="ARBA" id="ARBA00023136"/>
    </source>
</evidence>
<dbReference type="InterPro" id="IPR037066">
    <property type="entry name" value="Plug_dom_sf"/>
</dbReference>
<dbReference type="Gene3D" id="2.40.170.20">
    <property type="entry name" value="TonB-dependent receptor, beta-barrel domain"/>
    <property type="match status" value="1"/>
</dbReference>
<dbReference type="SUPFAM" id="SSF56935">
    <property type="entry name" value="Porins"/>
    <property type="match status" value="1"/>
</dbReference>
<comment type="caution">
    <text evidence="9">The sequence shown here is derived from an EMBL/GenBank/DDBJ whole genome shotgun (WGS) entry which is preliminary data.</text>
</comment>
<dbReference type="InterPro" id="IPR023996">
    <property type="entry name" value="TonB-dep_OMP_SusC/RagA"/>
</dbReference>
<evidence type="ECO:0000313" key="9">
    <source>
        <dbReference type="EMBL" id="MEI5984083.1"/>
    </source>
</evidence>
<dbReference type="SUPFAM" id="SSF49464">
    <property type="entry name" value="Carboxypeptidase regulatory domain-like"/>
    <property type="match status" value="1"/>
</dbReference>
<dbReference type="NCBIfam" id="TIGR04057">
    <property type="entry name" value="SusC_RagA_signa"/>
    <property type="match status" value="1"/>
</dbReference>
<reference evidence="9 10" key="1">
    <citation type="submission" date="2024-01" db="EMBL/GenBank/DDBJ databases">
        <title>Sphingobacterium tenebrionis sp. nov., a novel endophyte isolated from tenebrio molitor intestines.</title>
        <authorList>
            <person name="Zhang C."/>
        </authorList>
    </citation>
    <scope>NUCLEOTIDE SEQUENCE [LARGE SCALE GENOMIC DNA]</scope>
    <source>
        <strain evidence="9 10">PU5-4</strain>
    </source>
</reference>
<comment type="subcellular location">
    <subcellularLocation>
        <location evidence="1 7">Cell outer membrane</location>
        <topology evidence="1 7">Multi-pass membrane protein</topology>
    </subcellularLocation>
</comment>
<evidence type="ECO:0000256" key="6">
    <source>
        <dbReference type="ARBA" id="ARBA00023237"/>
    </source>
</evidence>
<dbReference type="Pfam" id="PF13715">
    <property type="entry name" value="CarbopepD_reg_2"/>
    <property type="match status" value="1"/>
</dbReference>
<evidence type="ECO:0000256" key="2">
    <source>
        <dbReference type="ARBA" id="ARBA00022448"/>
    </source>
</evidence>
<evidence type="ECO:0000313" key="10">
    <source>
        <dbReference type="Proteomes" id="UP001363035"/>
    </source>
</evidence>
<dbReference type="Proteomes" id="UP001363035">
    <property type="component" value="Unassembled WGS sequence"/>
</dbReference>
<comment type="similarity">
    <text evidence="7">Belongs to the TonB-dependent receptor family.</text>
</comment>
<dbReference type="Gene3D" id="2.60.40.1120">
    <property type="entry name" value="Carboxypeptidase-like, regulatory domain"/>
    <property type="match status" value="1"/>
</dbReference>
<dbReference type="Gene3D" id="2.170.130.10">
    <property type="entry name" value="TonB-dependent receptor, plug domain"/>
    <property type="match status" value="1"/>
</dbReference>
<organism evidence="9 10">
    <name type="scientific">Sphingobacterium tenebrionis</name>
    <dbReference type="NCBI Taxonomy" id="3111775"/>
    <lineage>
        <taxon>Bacteria</taxon>
        <taxon>Pseudomonadati</taxon>
        <taxon>Bacteroidota</taxon>
        <taxon>Sphingobacteriia</taxon>
        <taxon>Sphingobacteriales</taxon>
        <taxon>Sphingobacteriaceae</taxon>
        <taxon>Sphingobacterium</taxon>
    </lineage>
</organism>
<keyword evidence="6 7" id="KW-0998">Cell outer membrane</keyword>
<dbReference type="EMBL" id="JAYLLN010000005">
    <property type="protein sequence ID" value="MEI5984083.1"/>
    <property type="molecule type" value="Genomic_DNA"/>
</dbReference>
<protein>
    <submittedName>
        <fullName evidence="9">SusC/RagA family TonB-linked outer membrane protein</fullName>
    </submittedName>
</protein>
<dbReference type="InterPro" id="IPR023997">
    <property type="entry name" value="TonB-dep_OMP_SusC/RagA_CS"/>
</dbReference>
<dbReference type="InterPro" id="IPR036942">
    <property type="entry name" value="Beta-barrel_TonB_sf"/>
</dbReference>
<name>A0ABU8I3I3_9SPHI</name>
<keyword evidence="5 7" id="KW-0472">Membrane</keyword>
<evidence type="ECO:0000256" key="7">
    <source>
        <dbReference type="PROSITE-ProRule" id="PRU01360"/>
    </source>
</evidence>
<dbReference type="InterPro" id="IPR039426">
    <property type="entry name" value="TonB-dep_rcpt-like"/>
</dbReference>
<feature type="domain" description="TonB-dependent receptor plug" evidence="8">
    <location>
        <begin position="115"/>
        <end position="238"/>
    </location>
</feature>